<dbReference type="Proteomes" id="UP000016649">
    <property type="component" value="Unassembled WGS sequence"/>
</dbReference>
<sequence length="301" mass="32677">MTSFCKRRALTLGTKAYRTARCICASALFLLIVPVCATELTFSGVYELAQNKHGGGNQNSGQNKYGGGQSRTPTEHTGGVNIEAQGKILNNVLLTSKLTYKGDNTYDTLCSAVYSGKWYSAGGGCAFVLSKDNLLPGVYFIAGVHGKAKTGNEYKKNETVYLFAADAELKLSLQAANLSRPVHYDVCLNLHAAPENARVLFCAGYTTKPNLNAKNIPIVYTRFNVLAFTPRFPVQIGLENETDFIIGEPQYDGAHSRTGGTLYVNTGKGGTYFAGSDVDLYSLFFFDYTAVRVKAGVRFIL</sequence>
<evidence type="ECO:0000313" key="2">
    <source>
        <dbReference type="Proteomes" id="UP000016649"/>
    </source>
</evidence>
<keyword evidence="2" id="KW-1185">Reference proteome</keyword>
<evidence type="ECO:0000313" key="1">
    <source>
        <dbReference type="EMBL" id="ERJ92414.1"/>
    </source>
</evidence>
<protein>
    <submittedName>
        <fullName evidence="1">Uncharacterized protein</fullName>
    </submittedName>
</protein>
<proteinExistence type="predicted"/>
<dbReference type="RefSeq" id="WP_021687776.1">
    <property type="nucleotide sequence ID" value="NZ_KI260569.1"/>
</dbReference>
<dbReference type="EMBL" id="AWVH01000037">
    <property type="protein sequence ID" value="ERJ92414.1"/>
    <property type="molecule type" value="Genomic_DNA"/>
</dbReference>
<name>A0ABN0NY73_TRELE</name>
<gene>
    <name evidence="1" type="ORF">HMPREF9193_01575</name>
</gene>
<reference evidence="1 2" key="1">
    <citation type="submission" date="2013-08" db="EMBL/GenBank/DDBJ databases">
        <authorList>
            <person name="Weinstock G."/>
            <person name="Sodergren E."/>
            <person name="Wylie T."/>
            <person name="Fulton L."/>
            <person name="Fulton R."/>
            <person name="Fronick C."/>
            <person name="O'Laughlin M."/>
            <person name="Godfrey J."/>
            <person name="Miner T."/>
            <person name="Herter B."/>
            <person name="Appelbaum E."/>
            <person name="Cordes M."/>
            <person name="Lek S."/>
            <person name="Wollam A."/>
            <person name="Pepin K.H."/>
            <person name="Palsikar V.B."/>
            <person name="Mitreva M."/>
            <person name="Wilson R.K."/>
        </authorList>
    </citation>
    <scope>NUCLEOTIDE SEQUENCE [LARGE SCALE GENOMIC DNA]</scope>
    <source>
        <strain evidence="1 2">ATCC 700332</strain>
    </source>
</reference>
<accession>A0ABN0NY73</accession>
<organism evidence="1 2">
    <name type="scientific">Treponema lecithinolyticum ATCC 700332</name>
    <dbReference type="NCBI Taxonomy" id="1321815"/>
    <lineage>
        <taxon>Bacteria</taxon>
        <taxon>Pseudomonadati</taxon>
        <taxon>Spirochaetota</taxon>
        <taxon>Spirochaetia</taxon>
        <taxon>Spirochaetales</taxon>
        <taxon>Treponemataceae</taxon>
        <taxon>Treponema</taxon>
    </lineage>
</organism>
<comment type="caution">
    <text evidence="1">The sequence shown here is derived from an EMBL/GenBank/DDBJ whole genome shotgun (WGS) entry which is preliminary data.</text>
</comment>